<evidence type="ECO:0000313" key="5">
    <source>
        <dbReference type="Proteomes" id="UP000663586"/>
    </source>
</evidence>
<dbReference type="KEGG" id="hara:AArcS_0212"/>
<proteinExistence type="predicted"/>
<dbReference type="EMBL" id="CP064786">
    <property type="protein sequence ID" value="QSG01447.1"/>
    <property type="molecule type" value="Genomic_DNA"/>
</dbReference>
<dbReference type="AlphaFoldDB" id="A0A897MLF8"/>
<dbReference type="InterPro" id="IPR012340">
    <property type="entry name" value="NA-bd_OB-fold"/>
</dbReference>
<sequence>MNVPPEMTPLFGTVLVVVVIGVAGVLWWRSRRGSDRRASKRAHEKAQARDAPVEKGEIIEAGVEELTEHHSGETDAVVKVEGFVIFVKDVPDDIQPADMLRVRVLSFNRKGTSASGKLLERL</sequence>
<feature type="domain" description="TRAM" evidence="3">
    <location>
        <begin position="52"/>
        <end position="120"/>
    </location>
</feature>
<reference evidence="4" key="1">
    <citation type="submission" date="2020-11" db="EMBL/GenBank/DDBJ databases">
        <title>Carbohydrate-dependent, anaerobic sulfur respiration: A novel catabolism in halophilic archaea.</title>
        <authorList>
            <person name="Sorokin D.Y."/>
            <person name="Messina E."/>
            <person name="Smedile F."/>
            <person name="La Cono V."/>
            <person name="Hallsworth J.E."/>
            <person name="Yakimov M.M."/>
        </authorList>
    </citation>
    <scope>NUCLEOTIDE SEQUENCE</scope>
    <source>
        <strain evidence="4">AArc-S</strain>
    </source>
</reference>
<dbReference type="GeneID" id="70683600"/>
<evidence type="ECO:0000259" key="3">
    <source>
        <dbReference type="PROSITE" id="PS50926"/>
    </source>
</evidence>
<feature type="region of interest" description="Disordered" evidence="1">
    <location>
        <begin position="33"/>
        <end position="52"/>
    </location>
</feature>
<evidence type="ECO:0000256" key="1">
    <source>
        <dbReference type="SAM" id="MobiDB-lite"/>
    </source>
</evidence>
<keyword evidence="2" id="KW-1133">Transmembrane helix</keyword>
<dbReference type="Gene3D" id="2.40.50.140">
    <property type="entry name" value="Nucleic acid-binding proteins"/>
    <property type="match status" value="1"/>
</dbReference>
<keyword evidence="2" id="KW-0812">Transmembrane</keyword>
<keyword evidence="5" id="KW-1185">Reference proteome</keyword>
<dbReference type="Proteomes" id="UP000663586">
    <property type="component" value="Chromosome"/>
</dbReference>
<name>A0A897MLF8_9EURY</name>
<protein>
    <submittedName>
        <fullName evidence="4">Putative RNA-binding protein, contains TRAM domain</fullName>
    </submittedName>
</protein>
<dbReference type="InterPro" id="IPR002792">
    <property type="entry name" value="TRAM_dom"/>
</dbReference>
<organism evidence="4 5">
    <name type="scientific">Natranaeroarchaeum sulfidigenes</name>
    <dbReference type="NCBI Taxonomy" id="2784880"/>
    <lineage>
        <taxon>Archaea</taxon>
        <taxon>Methanobacteriati</taxon>
        <taxon>Methanobacteriota</taxon>
        <taxon>Stenosarchaea group</taxon>
        <taxon>Halobacteria</taxon>
        <taxon>Halobacteriales</taxon>
        <taxon>Natronoarchaeaceae</taxon>
        <taxon>Natranaeroarchaeum</taxon>
    </lineage>
</organism>
<gene>
    <name evidence="4" type="ORF">AArcS_0212</name>
</gene>
<accession>A0A897MLF8</accession>
<dbReference type="PROSITE" id="PS50926">
    <property type="entry name" value="TRAM"/>
    <property type="match status" value="1"/>
</dbReference>
<dbReference type="RefSeq" id="WP_238478574.1">
    <property type="nucleotide sequence ID" value="NZ_CP064786.1"/>
</dbReference>
<evidence type="ECO:0000313" key="4">
    <source>
        <dbReference type="EMBL" id="QSG01447.1"/>
    </source>
</evidence>
<keyword evidence="2" id="KW-0472">Membrane</keyword>
<feature type="transmembrane region" description="Helical" evidence="2">
    <location>
        <begin position="6"/>
        <end position="28"/>
    </location>
</feature>
<evidence type="ECO:0000256" key="2">
    <source>
        <dbReference type="SAM" id="Phobius"/>
    </source>
</evidence>